<organism evidence="1 2">
    <name type="scientific">Vibrio nigripulchritudo SOn1</name>
    <dbReference type="NCBI Taxonomy" id="1238450"/>
    <lineage>
        <taxon>Bacteria</taxon>
        <taxon>Pseudomonadati</taxon>
        <taxon>Pseudomonadota</taxon>
        <taxon>Gammaproteobacteria</taxon>
        <taxon>Vibrionales</taxon>
        <taxon>Vibrionaceae</taxon>
        <taxon>Vibrio</taxon>
    </lineage>
</organism>
<sequence>MINVARQKGGNLERKLYELNDKAKQTKVAGAEKLYSLLVFLYDQEGIESRLFDEQQQAEKGVLYMLEDHIELGFDADNNQIAPLSLLIESERAPELVPVINSHGCFIAEMKEWNAITSQAHILIHPV</sequence>
<dbReference type="Pfam" id="PF11140">
    <property type="entry name" value="DUF2913"/>
    <property type="match status" value="1"/>
</dbReference>
<dbReference type="Proteomes" id="UP000018211">
    <property type="component" value="Unassembled WGS sequence"/>
</dbReference>
<proteinExistence type="predicted"/>
<name>A0AAV2VUW8_9VIBR</name>
<reference evidence="1 2" key="1">
    <citation type="journal article" date="2013" name="ISME J.">
        <title>Comparative genomics of pathogenic lineages of Vibrio nigripulchritudo identifies virulence-associated traits.</title>
        <authorList>
            <person name="Goudenege D."/>
            <person name="Labreuche Y."/>
            <person name="Krin E."/>
            <person name="Ansquer D."/>
            <person name="Mangenot S."/>
            <person name="Calteau A."/>
            <person name="Medigue C."/>
            <person name="Mazel D."/>
            <person name="Polz M.F."/>
            <person name="Le Roux F."/>
        </authorList>
    </citation>
    <scope>NUCLEOTIDE SEQUENCE [LARGE SCALE GENOMIC DNA]</scope>
    <source>
        <strain evidence="1 2">SOn1</strain>
    </source>
</reference>
<evidence type="ECO:0000313" key="2">
    <source>
        <dbReference type="Proteomes" id="UP000018211"/>
    </source>
</evidence>
<comment type="caution">
    <text evidence="1">The sequence shown here is derived from an EMBL/GenBank/DDBJ whole genome shotgun (WGS) entry which is preliminary data.</text>
</comment>
<dbReference type="AlphaFoldDB" id="A0AAV2VUW8"/>
<dbReference type="InterPro" id="IPR021316">
    <property type="entry name" value="DUF2913"/>
</dbReference>
<dbReference type="EMBL" id="CAOF01000139">
    <property type="protein sequence ID" value="CCO48199.1"/>
    <property type="molecule type" value="Genomic_DNA"/>
</dbReference>
<gene>
    <name evidence="1" type="ORF">VIBNISOn1_470004</name>
</gene>
<accession>A0AAV2VUW8</accession>
<protein>
    <submittedName>
        <fullName evidence="1">Uncharacterized protein</fullName>
    </submittedName>
</protein>
<evidence type="ECO:0000313" key="1">
    <source>
        <dbReference type="EMBL" id="CCO48199.1"/>
    </source>
</evidence>